<feature type="signal peptide" evidence="1">
    <location>
        <begin position="1"/>
        <end position="18"/>
    </location>
</feature>
<dbReference type="AlphaFoldDB" id="A0A9P8CAB8"/>
<organism evidence="2 3">
    <name type="scientific">Amylocarpus encephaloides</name>
    <dbReference type="NCBI Taxonomy" id="45428"/>
    <lineage>
        <taxon>Eukaryota</taxon>
        <taxon>Fungi</taxon>
        <taxon>Dikarya</taxon>
        <taxon>Ascomycota</taxon>
        <taxon>Pezizomycotina</taxon>
        <taxon>Leotiomycetes</taxon>
        <taxon>Helotiales</taxon>
        <taxon>Helotiales incertae sedis</taxon>
        <taxon>Amylocarpus</taxon>
    </lineage>
</organism>
<name>A0A9P8CAB8_9HELO</name>
<sequence>MVRLQLLGLLGALSLALAAPTNGSAAELAVAEEAVKNGPVKVEFAKPADVPVLATSNKTVVDTNPIVQAKVSEVPAVLSSITGGAPSPTTSPVKRAIEARLPGPTIADPIQTPVPVVNYLGSTNCAFSPQPFIPPTSQAFWGLAAKRVCYEWFGSKEPACVPWPHDAPGCSPIAYVPEGSASTSTIDLYFQFQYAVRDDPSPFQQFYQISKDLCINELALRVAAQYENCAMLGDESGFSSYDDKNSNIRYKAWRLPGPPSGFNTAVSSP</sequence>
<keyword evidence="1" id="KW-0732">Signal</keyword>
<evidence type="ECO:0000313" key="3">
    <source>
        <dbReference type="Proteomes" id="UP000824998"/>
    </source>
</evidence>
<accession>A0A9P8CAB8</accession>
<dbReference type="EMBL" id="MU251356">
    <property type="protein sequence ID" value="KAG9239729.1"/>
    <property type="molecule type" value="Genomic_DNA"/>
</dbReference>
<proteinExistence type="predicted"/>
<reference evidence="2" key="1">
    <citation type="journal article" date="2021" name="IMA Fungus">
        <title>Genomic characterization of three marine fungi, including Emericellopsis atlantica sp. nov. with signatures of a generalist lifestyle and marine biomass degradation.</title>
        <authorList>
            <person name="Hagestad O.C."/>
            <person name="Hou L."/>
            <person name="Andersen J.H."/>
            <person name="Hansen E.H."/>
            <person name="Altermark B."/>
            <person name="Li C."/>
            <person name="Kuhnert E."/>
            <person name="Cox R.J."/>
            <person name="Crous P.W."/>
            <person name="Spatafora J.W."/>
            <person name="Lail K."/>
            <person name="Amirebrahimi M."/>
            <person name="Lipzen A."/>
            <person name="Pangilinan J."/>
            <person name="Andreopoulos W."/>
            <person name="Hayes R.D."/>
            <person name="Ng V."/>
            <person name="Grigoriev I.V."/>
            <person name="Jackson S.A."/>
            <person name="Sutton T.D.S."/>
            <person name="Dobson A.D.W."/>
            <person name="Rama T."/>
        </authorList>
    </citation>
    <scope>NUCLEOTIDE SEQUENCE</scope>
    <source>
        <strain evidence="2">TRa018bII</strain>
    </source>
</reference>
<evidence type="ECO:0000313" key="2">
    <source>
        <dbReference type="EMBL" id="KAG9239729.1"/>
    </source>
</evidence>
<feature type="chain" id="PRO_5040429880" evidence="1">
    <location>
        <begin position="19"/>
        <end position="269"/>
    </location>
</feature>
<dbReference type="Proteomes" id="UP000824998">
    <property type="component" value="Unassembled WGS sequence"/>
</dbReference>
<evidence type="ECO:0000256" key="1">
    <source>
        <dbReference type="SAM" id="SignalP"/>
    </source>
</evidence>
<dbReference type="OrthoDB" id="10486094at2759"/>
<comment type="caution">
    <text evidence="2">The sequence shown here is derived from an EMBL/GenBank/DDBJ whole genome shotgun (WGS) entry which is preliminary data.</text>
</comment>
<keyword evidence="3" id="KW-1185">Reference proteome</keyword>
<gene>
    <name evidence="2" type="ORF">BJ875DRAFT_436243</name>
</gene>
<protein>
    <submittedName>
        <fullName evidence="2">Uncharacterized protein</fullName>
    </submittedName>
</protein>